<dbReference type="Gene3D" id="2.60.40.1180">
    <property type="entry name" value="Golgi alpha-mannosidase II"/>
    <property type="match status" value="1"/>
</dbReference>
<protein>
    <submittedName>
        <fullName evidence="6">Glycogen debranching enzyme GlgX</fullName>
    </submittedName>
</protein>
<dbReference type="InterPro" id="IPR013780">
    <property type="entry name" value="Glyco_hydro_b"/>
</dbReference>
<dbReference type="Proteomes" id="UP000245802">
    <property type="component" value="Chromosome"/>
</dbReference>
<dbReference type="InterPro" id="IPR011837">
    <property type="entry name" value="Glycogen_debranch_GlgX"/>
</dbReference>
<dbReference type="CDD" id="cd02856">
    <property type="entry name" value="E_set_GDE_Isoamylase_N"/>
    <property type="match status" value="1"/>
</dbReference>
<dbReference type="SMART" id="SM00642">
    <property type="entry name" value="Aamy"/>
    <property type="match status" value="1"/>
</dbReference>
<feature type="region of interest" description="Disordered" evidence="4">
    <location>
        <begin position="462"/>
        <end position="489"/>
    </location>
</feature>
<organism evidence="6 7">
    <name type="scientific">Gemmata obscuriglobus</name>
    <dbReference type="NCBI Taxonomy" id="114"/>
    <lineage>
        <taxon>Bacteria</taxon>
        <taxon>Pseudomonadati</taxon>
        <taxon>Planctomycetota</taxon>
        <taxon>Planctomycetia</taxon>
        <taxon>Gemmatales</taxon>
        <taxon>Gemmataceae</taxon>
        <taxon>Gemmata</taxon>
    </lineage>
</organism>
<comment type="similarity">
    <text evidence="1">Belongs to the glycosyl hydrolase 13 family.</text>
</comment>
<dbReference type="Gene3D" id="3.20.20.80">
    <property type="entry name" value="Glycosidases"/>
    <property type="match status" value="1"/>
</dbReference>
<evidence type="ECO:0000256" key="4">
    <source>
        <dbReference type="SAM" id="MobiDB-lite"/>
    </source>
</evidence>
<feature type="compositionally biased region" description="Basic and acidic residues" evidence="4">
    <location>
        <begin position="462"/>
        <end position="476"/>
    </location>
</feature>
<dbReference type="SUPFAM" id="SSF51011">
    <property type="entry name" value="Glycosyl hydrolase domain"/>
    <property type="match status" value="1"/>
</dbReference>
<dbReference type="PANTHER" id="PTHR43002">
    <property type="entry name" value="GLYCOGEN DEBRANCHING ENZYME"/>
    <property type="match status" value="1"/>
</dbReference>
<evidence type="ECO:0000256" key="2">
    <source>
        <dbReference type="ARBA" id="ARBA00022801"/>
    </source>
</evidence>
<dbReference type="SUPFAM" id="SSF51445">
    <property type="entry name" value="(Trans)glycosidases"/>
    <property type="match status" value="1"/>
</dbReference>
<dbReference type="KEGG" id="gog:C1280_12765"/>
<proteinExistence type="inferred from homology"/>
<keyword evidence="7" id="KW-1185">Reference proteome</keyword>
<feature type="domain" description="Glycosyl hydrolase family 13 catalytic" evidence="5">
    <location>
        <begin position="154"/>
        <end position="566"/>
    </location>
</feature>
<dbReference type="NCBIfam" id="TIGR02100">
    <property type="entry name" value="glgX_debranch"/>
    <property type="match status" value="1"/>
</dbReference>
<dbReference type="Pfam" id="PF00128">
    <property type="entry name" value="Alpha-amylase"/>
    <property type="match status" value="1"/>
</dbReference>
<dbReference type="InterPro" id="IPR014756">
    <property type="entry name" value="Ig_E-set"/>
</dbReference>
<dbReference type="EMBL" id="CP025958">
    <property type="protein sequence ID" value="AWM37782.1"/>
    <property type="molecule type" value="Genomic_DNA"/>
</dbReference>
<dbReference type="RefSeq" id="WP_010046729.1">
    <property type="nucleotide sequence ID" value="NZ_CP025958.1"/>
</dbReference>
<keyword evidence="2" id="KW-0378">Hydrolase</keyword>
<dbReference type="InterPro" id="IPR017853">
    <property type="entry name" value="GH"/>
</dbReference>
<sequence>MMPFRTSRGRPLPLGPTLTPDGANFALLCRHGQRVTLVILPAEGGSTPLAELPLDARLNRTGDHWHIRVHDLPEAFCYGWKVDGPRGPRTRFDPNRLLLDPACAMLSEGAVWAGTCETDPQRTSRRSLFRRGTRYNWEEDVPPLIEYEDSIIYEVHVRGFTCHPSSGVQFPGTFKGLVEKIPYLKWLGVTAVELMPVFEWDECDCPFFNPDTGEKLVNFWGYNPVALAAPKAAFAATANRFGQTHEFRDMVKAMHAAGIEVILDVVFNHTGEGNDQGRTYSFRGLDNELYYLLDPQGRYLNYSGCGNTVNCNHPVVRDLIMTCLRYWAADMHVDGFRFDLASILGRDRSGNVMVEPPVIESITEDGVLADTKLIAEPWDAGGLYQVGRFPFGRRWSEWNGKYRDDVRRFWKGDHGLAPAMAERVCGSADLYQWSGRLPRHSVNFVTAHDGFTLNDLVSYNEKHNHANGEGNRDGESHNSSWNCGAEGPTDDPEVLALRRRQAKNMMTTLMLSQGVPMLLAGDEFLRTQQGNNNAWCQDNEISWVDWTLAEGNKDFLRFVRELIHLRKRHPVLRRRRFFVGELMRGESPGLASAAAEVFPPGGPVRPGDAGLSPGAVGEFARATRTPGAGGTPLLADIHWHGTEPYQPDWGGTARTLAFALDGRFTGREHDRDYHIDNDFYVALNAWSEPLAFRIPPAPTRRRWRRLVDTAMPGPEDIVETENGPPVADGITYTLVPFSALVLISEG</sequence>
<evidence type="ECO:0000313" key="7">
    <source>
        <dbReference type="Proteomes" id="UP000245802"/>
    </source>
</evidence>
<dbReference type="GO" id="GO:0005980">
    <property type="term" value="P:glycogen catabolic process"/>
    <property type="evidence" value="ECO:0007669"/>
    <property type="project" value="InterPro"/>
</dbReference>
<keyword evidence="3" id="KW-0809">Transit peptide</keyword>
<dbReference type="FunFam" id="3.20.20.80:FF:000054">
    <property type="entry name" value="Glycogen debranching enzyme"/>
    <property type="match status" value="1"/>
</dbReference>
<dbReference type="InterPro" id="IPR044505">
    <property type="entry name" value="GlgX_Isoamylase_N_E_set"/>
</dbReference>
<evidence type="ECO:0000256" key="3">
    <source>
        <dbReference type="ARBA" id="ARBA00022946"/>
    </source>
</evidence>
<evidence type="ECO:0000259" key="5">
    <source>
        <dbReference type="SMART" id="SM00642"/>
    </source>
</evidence>
<reference evidence="6 7" key="1">
    <citation type="submission" date="2018-01" db="EMBL/GenBank/DDBJ databases">
        <title>G. obscuriglobus.</title>
        <authorList>
            <person name="Franke J."/>
            <person name="Blomberg W."/>
            <person name="Selmecki A."/>
        </authorList>
    </citation>
    <scope>NUCLEOTIDE SEQUENCE [LARGE SCALE GENOMIC DNA]</scope>
    <source>
        <strain evidence="6 7">DSM 5831</strain>
    </source>
</reference>
<dbReference type="SUPFAM" id="SSF81296">
    <property type="entry name" value="E set domains"/>
    <property type="match status" value="1"/>
</dbReference>
<accession>A0A2Z3H0F4</accession>
<dbReference type="GO" id="GO:0004135">
    <property type="term" value="F:amylo-alpha-1,6-glucosidase activity"/>
    <property type="evidence" value="ECO:0007669"/>
    <property type="project" value="InterPro"/>
</dbReference>
<evidence type="ECO:0000313" key="6">
    <source>
        <dbReference type="EMBL" id="AWM37782.1"/>
    </source>
</evidence>
<evidence type="ECO:0000256" key="1">
    <source>
        <dbReference type="ARBA" id="ARBA00008061"/>
    </source>
</evidence>
<dbReference type="OrthoDB" id="226102at2"/>
<dbReference type="Pfam" id="PF21156">
    <property type="entry name" value="ISOA1-3_C"/>
    <property type="match status" value="1"/>
</dbReference>
<dbReference type="CDD" id="cd11326">
    <property type="entry name" value="AmyAc_Glg_debranch"/>
    <property type="match status" value="1"/>
</dbReference>
<gene>
    <name evidence="6" type="primary">glgX</name>
    <name evidence="6" type="ORF">C1280_12765</name>
</gene>
<dbReference type="AlphaFoldDB" id="A0A2Z3H0F4"/>
<dbReference type="InterPro" id="IPR013783">
    <property type="entry name" value="Ig-like_fold"/>
</dbReference>
<dbReference type="InterPro" id="IPR006047">
    <property type="entry name" value="GH13_cat_dom"/>
</dbReference>
<dbReference type="Gene3D" id="2.60.40.10">
    <property type="entry name" value="Immunoglobulins"/>
    <property type="match status" value="1"/>
</dbReference>
<dbReference type="InterPro" id="IPR048650">
    <property type="entry name" value="ISOA1-3-like_C"/>
</dbReference>
<name>A0A2Z3H0F4_9BACT</name>